<dbReference type="InterPro" id="IPR005064">
    <property type="entry name" value="BUG"/>
</dbReference>
<comment type="caution">
    <text evidence="3">The sequence shown here is derived from an EMBL/GenBank/DDBJ whole genome shotgun (WGS) entry which is preliminary data.</text>
</comment>
<dbReference type="Gene3D" id="3.40.190.10">
    <property type="entry name" value="Periplasmic binding protein-like II"/>
    <property type="match status" value="1"/>
</dbReference>
<dbReference type="PANTHER" id="PTHR42928:SF5">
    <property type="entry name" value="BLR1237 PROTEIN"/>
    <property type="match status" value="1"/>
</dbReference>
<dbReference type="SUPFAM" id="SSF53850">
    <property type="entry name" value="Periplasmic binding protein-like II"/>
    <property type="match status" value="1"/>
</dbReference>
<accession>A0ABX1EYQ9</accession>
<dbReference type="PANTHER" id="PTHR42928">
    <property type="entry name" value="TRICARBOXYLATE-BINDING PROTEIN"/>
    <property type="match status" value="1"/>
</dbReference>
<feature type="signal peptide" evidence="2">
    <location>
        <begin position="1"/>
        <end position="25"/>
    </location>
</feature>
<dbReference type="Gene3D" id="3.40.190.150">
    <property type="entry name" value="Bordetella uptake gene, domain 1"/>
    <property type="match status" value="1"/>
</dbReference>
<dbReference type="CDD" id="cd13578">
    <property type="entry name" value="PBP2_Bug27"/>
    <property type="match status" value="1"/>
</dbReference>
<evidence type="ECO:0000313" key="4">
    <source>
        <dbReference type="Proteomes" id="UP000765160"/>
    </source>
</evidence>
<comment type="similarity">
    <text evidence="1">Belongs to the UPF0065 (bug) family.</text>
</comment>
<evidence type="ECO:0000256" key="1">
    <source>
        <dbReference type="ARBA" id="ARBA00006987"/>
    </source>
</evidence>
<dbReference type="EMBL" id="JAAVTX010000003">
    <property type="protein sequence ID" value="NKE45236.1"/>
    <property type="molecule type" value="Genomic_DNA"/>
</dbReference>
<dbReference type="PIRSF" id="PIRSF017082">
    <property type="entry name" value="YflP"/>
    <property type="match status" value="1"/>
</dbReference>
<organism evidence="3 4">
    <name type="scientific">Falsiroseomonas frigidaquae</name>
    <dbReference type="NCBI Taxonomy" id="487318"/>
    <lineage>
        <taxon>Bacteria</taxon>
        <taxon>Pseudomonadati</taxon>
        <taxon>Pseudomonadota</taxon>
        <taxon>Alphaproteobacteria</taxon>
        <taxon>Acetobacterales</taxon>
        <taxon>Roseomonadaceae</taxon>
        <taxon>Falsiroseomonas</taxon>
    </lineage>
</organism>
<dbReference type="Proteomes" id="UP000765160">
    <property type="component" value="Unassembled WGS sequence"/>
</dbReference>
<proteinExistence type="inferred from homology"/>
<keyword evidence="4" id="KW-1185">Reference proteome</keyword>
<feature type="chain" id="PRO_5045185395" evidence="2">
    <location>
        <begin position="26"/>
        <end position="325"/>
    </location>
</feature>
<keyword evidence="2" id="KW-0732">Signal</keyword>
<evidence type="ECO:0000313" key="3">
    <source>
        <dbReference type="EMBL" id="NKE45236.1"/>
    </source>
</evidence>
<dbReference type="InterPro" id="IPR042100">
    <property type="entry name" value="Bug_dom1"/>
</dbReference>
<gene>
    <name evidence="3" type="ORF">HB662_10635</name>
</gene>
<reference evidence="3 4" key="1">
    <citation type="submission" date="2020-03" db="EMBL/GenBank/DDBJ databases">
        <title>Roseomonas selenitidurans sp. nov. isolated from soil.</title>
        <authorList>
            <person name="Liu H."/>
        </authorList>
    </citation>
    <scope>NUCLEOTIDE SEQUENCE [LARGE SCALE GENOMIC DNA]</scope>
    <source>
        <strain evidence="3 4">JCM 15073</strain>
    </source>
</reference>
<sequence length="325" mass="34367">MRPMTIGRRSALALPFLALGAHARAQGNWPSRPVRLVVSFTPGGTTDIIARLLGATLTETWGQSVVIENRPGAGGNIGSEHVARSAPDGYTLLVGSVGPLAVNQSLVRNMPYDTLKDFAPVTLLAGVPNILVVPAASPIKDVPGLVAEAKRRPGALSYGSTGVGTSAHLSGVMLDHMADVRMLHVPYRGAVALNDLLAGRVDFMFATIPSVMGHIRDGRLRPLAVSSTERSRSNPTVPTMVELGYPEFSASSWFGMVAPAGTPKPVIDKIVTDVHAALALPQNANNMIQQGADPVGNGPEAFRAFLEQEISRWREIVRIAGALPE</sequence>
<protein>
    <submittedName>
        <fullName evidence="3">Tripartite tricarboxylate transporter substrate binding protein</fullName>
    </submittedName>
</protein>
<dbReference type="Pfam" id="PF03401">
    <property type="entry name" value="TctC"/>
    <property type="match status" value="1"/>
</dbReference>
<evidence type="ECO:0000256" key="2">
    <source>
        <dbReference type="SAM" id="SignalP"/>
    </source>
</evidence>
<name>A0ABX1EYQ9_9PROT</name>